<dbReference type="PATRIC" id="fig|1318743.3.peg.836"/>
<keyword evidence="2" id="KW-1185">Reference proteome</keyword>
<dbReference type="Proteomes" id="UP000057213">
    <property type="component" value="Chromosome"/>
</dbReference>
<dbReference type="KEGG" id="banc:PU02_0823"/>
<dbReference type="Pfam" id="PF13770">
    <property type="entry name" value="DUF4169"/>
    <property type="match status" value="1"/>
</dbReference>
<sequence length="67" mass="8187">MTKLINLRQFRKQKTRTEKAIHAEENRFRYGQTKVQKLFNKKESLKAQRFLEQNCLVKMDENENDSR</sequence>
<evidence type="ECO:0000313" key="2">
    <source>
        <dbReference type="Proteomes" id="UP000057213"/>
    </source>
</evidence>
<reference evidence="1 2" key="1">
    <citation type="journal article" date="2015" name="Genome Announc.">
        <title>Complete Genome Sequence of Bartonella ancashensis Strain 20.00, Isolated from the Blood of a Patient with Verruga Peruana.</title>
        <authorList>
            <person name="Hang J."/>
            <person name="Mullins K.E."/>
            <person name="Clifford R.J."/>
            <person name="Onmus-Leone F."/>
            <person name="Yang Y."/>
            <person name="Jiang J."/>
            <person name="Leguia M."/>
            <person name="Kasper M.R."/>
            <person name="Maguina C."/>
            <person name="Lesho E.P."/>
            <person name="Jarman R.G."/>
            <person name="Richards A.L."/>
            <person name="Blazes D."/>
        </authorList>
    </citation>
    <scope>NUCLEOTIDE SEQUENCE [LARGE SCALE GENOMIC DNA]</scope>
    <source>
        <strain evidence="1 2">20.00</strain>
    </source>
</reference>
<name>A0A0M4M3M0_9HYPH</name>
<accession>A0A0M4M3M0</accession>
<dbReference type="STRING" id="1318743.PU02_0823"/>
<gene>
    <name evidence="1" type="ORF">PU02_0823</name>
</gene>
<proteinExistence type="predicted"/>
<dbReference type="EMBL" id="CP010401">
    <property type="protein sequence ID" value="ALE03637.1"/>
    <property type="molecule type" value="Genomic_DNA"/>
</dbReference>
<evidence type="ECO:0000313" key="1">
    <source>
        <dbReference type="EMBL" id="ALE03637.1"/>
    </source>
</evidence>
<dbReference type="InterPro" id="IPR025227">
    <property type="entry name" value="DUF4169"/>
</dbReference>
<dbReference type="OrthoDB" id="7173889at2"/>
<organism evidence="1 2">
    <name type="scientific">Bartonella ancashensis</name>
    <dbReference type="NCBI Taxonomy" id="1318743"/>
    <lineage>
        <taxon>Bacteria</taxon>
        <taxon>Pseudomonadati</taxon>
        <taxon>Pseudomonadota</taxon>
        <taxon>Alphaproteobacteria</taxon>
        <taxon>Hyphomicrobiales</taxon>
        <taxon>Bartonellaceae</taxon>
        <taxon>Bartonella</taxon>
    </lineage>
</organism>
<protein>
    <submittedName>
        <fullName evidence="1">Uncharacterized protein</fullName>
    </submittedName>
</protein>
<dbReference type="AlphaFoldDB" id="A0A0M4M3M0"/>
<dbReference type="RefSeq" id="WP_053944658.1">
    <property type="nucleotide sequence ID" value="NZ_CP010401.1"/>
</dbReference>